<name>A0A6G1HE48_9PEZI</name>
<organism evidence="1 2">
    <name type="scientific">Aulographum hederae CBS 113979</name>
    <dbReference type="NCBI Taxonomy" id="1176131"/>
    <lineage>
        <taxon>Eukaryota</taxon>
        <taxon>Fungi</taxon>
        <taxon>Dikarya</taxon>
        <taxon>Ascomycota</taxon>
        <taxon>Pezizomycotina</taxon>
        <taxon>Dothideomycetes</taxon>
        <taxon>Pleosporomycetidae</taxon>
        <taxon>Aulographales</taxon>
        <taxon>Aulographaceae</taxon>
    </lineage>
</organism>
<proteinExistence type="predicted"/>
<accession>A0A6G1HE48</accession>
<dbReference type="AlphaFoldDB" id="A0A6G1HE48"/>
<sequence length="344" mass="38302">MASALSEHSVRSNPLESDNGLGDVIESIHRELQNGNVQEALSILLSGLDVPILKHQGEFGNYMEFDVQHLRNRAFLVHNIRDDEAACDKCLIDSEPRSRNLSITVLCQQPRTIFDLADGDRVLMDLVELVLALEVTFRPSSSEILSRPPPSRHSLFDQLDQEDVTSPFFMEALEDISRGAALDAVRNLLRAFNIRSTLDHEEFLQSSAASLRREINIHSQALRRAAIRPAESETRYCTAHPREPIRTTGVELLLWNSNSDSDRSLSSPESMHVSFVSNIHQSLARIARAILAIRDSPDALPEVIRDRLARLETGVMPKACSGTNERSSCRLMLGGGSSGRRCES</sequence>
<gene>
    <name evidence="1" type="ORF">K402DRAFT_389470</name>
</gene>
<dbReference type="OrthoDB" id="10688693at2759"/>
<dbReference type="EMBL" id="ML977140">
    <property type="protein sequence ID" value="KAF1991300.1"/>
    <property type="molecule type" value="Genomic_DNA"/>
</dbReference>
<evidence type="ECO:0000313" key="1">
    <source>
        <dbReference type="EMBL" id="KAF1991300.1"/>
    </source>
</evidence>
<evidence type="ECO:0000313" key="2">
    <source>
        <dbReference type="Proteomes" id="UP000800041"/>
    </source>
</evidence>
<protein>
    <submittedName>
        <fullName evidence="1">Uncharacterized protein</fullName>
    </submittedName>
</protein>
<reference evidence="1" key="1">
    <citation type="journal article" date="2020" name="Stud. Mycol.">
        <title>101 Dothideomycetes genomes: a test case for predicting lifestyles and emergence of pathogens.</title>
        <authorList>
            <person name="Haridas S."/>
            <person name="Albert R."/>
            <person name="Binder M."/>
            <person name="Bloem J."/>
            <person name="Labutti K."/>
            <person name="Salamov A."/>
            <person name="Andreopoulos B."/>
            <person name="Baker S."/>
            <person name="Barry K."/>
            <person name="Bills G."/>
            <person name="Bluhm B."/>
            <person name="Cannon C."/>
            <person name="Castanera R."/>
            <person name="Culley D."/>
            <person name="Daum C."/>
            <person name="Ezra D."/>
            <person name="Gonzalez J."/>
            <person name="Henrissat B."/>
            <person name="Kuo A."/>
            <person name="Liang C."/>
            <person name="Lipzen A."/>
            <person name="Lutzoni F."/>
            <person name="Magnuson J."/>
            <person name="Mondo S."/>
            <person name="Nolan M."/>
            <person name="Ohm R."/>
            <person name="Pangilinan J."/>
            <person name="Park H.-J."/>
            <person name="Ramirez L."/>
            <person name="Alfaro M."/>
            <person name="Sun H."/>
            <person name="Tritt A."/>
            <person name="Yoshinaga Y."/>
            <person name="Zwiers L.-H."/>
            <person name="Turgeon B."/>
            <person name="Goodwin S."/>
            <person name="Spatafora J."/>
            <person name="Crous P."/>
            <person name="Grigoriev I."/>
        </authorList>
    </citation>
    <scope>NUCLEOTIDE SEQUENCE</scope>
    <source>
        <strain evidence="1">CBS 113979</strain>
    </source>
</reference>
<keyword evidence="2" id="KW-1185">Reference proteome</keyword>
<dbReference type="Proteomes" id="UP000800041">
    <property type="component" value="Unassembled WGS sequence"/>
</dbReference>